<reference evidence="2" key="1">
    <citation type="submission" date="2020-10" db="EMBL/GenBank/DDBJ databases">
        <authorList>
            <person name="Gilroy R."/>
        </authorList>
    </citation>
    <scope>NUCLEOTIDE SEQUENCE</scope>
    <source>
        <strain evidence="2">CHK190-19873</strain>
    </source>
</reference>
<evidence type="ECO:0000256" key="1">
    <source>
        <dbReference type="SAM" id="Phobius"/>
    </source>
</evidence>
<feature type="transmembrane region" description="Helical" evidence="1">
    <location>
        <begin position="60"/>
        <end position="80"/>
    </location>
</feature>
<dbReference type="Gene3D" id="1.20.144.10">
    <property type="entry name" value="Phosphatidic acid phosphatase type 2/haloperoxidase"/>
    <property type="match status" value="1"/>
</dbReference>
<feature type="transmembrane region" description="Helical" evidence="1">
    <location>
        <begin position="192"/>
        <end position="210"/>
    </location>
</feature>
<dbReference type="InterPro" id="IPR036938">
    <property type="entry name" value="PAP2/HPO_sf"/>
</dbReference>
<feature type="transmembrane region" description="Helical" evidence="1">
    <location>
        <begin position="87"/>
        <end position="108"/>
    </location>
</feature>
<feature type="transmembrane region" description="Helical" evidence="1">
    <location>
        <begin position="141"/>
        <end position="157"/>
    </location>
</feature>
<name>A0A9D1JJZ3_9FIRM</name>
<accession>A0A9D1JJZ3</accession>
<gene>
    <name evidence="2" type="ORF">IAB44_06615</name>
</gene>
<dbReference type="AlphaFoldDB" id="A0A9D1JJZ3"/>
<proteinExistence type="predicted"/>
<reference evidence="2" key="2">
    <citation type="journal article" date="2021" name="PeerJ">
        <title>Extensive microbial diversity within the chicken gut microbiome revealed by metagenomics and culture.</title>
        <authorList>
            <person name="Gilroy R."/>
            <person name="Ravi A."/>
            <person name="Getino M."/>
            <person name="Pursley I."/>
            <person name="Horton D.L."/>
            <person name="Alikhan N.F."/>
            <person name="Baker D."/>
            <person name="Gharbi K."/>
            <person name="Hall N."/>
            <person name="Watson M."/>
            <person name="Adriaenssens E.M."/>
            <person name="Foster-Nyarko E."/>
            <person name="Jarju S."/>
            <person name="Secka A."/>
            <person name="Antonio M."/>
            <person name="Oren A."/>
            <person name="Chaudhuri R.R."/>
            <person name="La Ragione R."/>
            <person name="Hildebrand F."/>
            <person name="Pallen M.J."/>
        </authorList>
    </citation>
    <scope>NUCLEOTIDE SEQUENCE</scope>
    <source>
        <strain evidence="2">CHK190-19873</strain>
    </source>
</reference>
<sequence>MRGRCICVKRFFDRKHVWLIAGYFALYLLGFQLLEARGPKELHLIHTVLDDRIPFCEYFIVPYVLWFFYVAAAVAYFAFFQKSVKEYWQFMISLGIGMTLFLLVSWFWPNGHDLRPKLPEGGSVFVEMVRMLYRIDTPTNILPSIHVFNSLAVAAAVDRCRTLEGRRILRRASWVLAGLIVLSTMFLKQHSVFDVLCGITLYGAVYRLVYIRKAFWPVHTPQKRPGWARDFD</sequence>
<feature type="transmembrane region" description="Helical" evidence="1">
    <location>
        <begin position="16"/>
        <end position="34"/>
    </location>
</feature>
<comment type="caution">
    <text evidence="2">The sequence shown here is derived from an EMBL/GenBank/DDBJ whole genome shotgun (WGS) entry which is preliminary data.</text>
</comment>
<dbReference type="Proteomes" id="UP000823935">
    <property type="component" value="Unassembled WGS sequence"/>
</dbReference>
<evidence type="ECO:0000313" key="3">
    <source>
        <dbReference type="Proteomes" id="UP000823935"/>
    </source>
</evidence>
<organism evidence="2 3">
    <name type="scientific">Candidatus Limivivens intestinipullorum</name>
    <dbReference type="NCBI Taxonomy" id="2840858"/>
    <lineage>
        <taxon>Bacteria</taxon>
        <taxon>Bacillati</taxon>
        <taxon>Bacillota</taxon>
        <taxon>Clostridia</taxon>
        <taxon>Lachnospirales</taxon>
        <taxon>Lachnospiraceae</taxon>
        <taxon>Lachnospiraceae incertae sedis</taxon>
        <taxon>Candidatus Limivivens</taxon>
    </lineage>
</organism>
<keyword evidence="1" id="KW-0472">Membrane</keyword>
<dbReference type="SUPFAM" id="SSF48317">
    <property type="entry name" value="Acid phosphatase/Vanadium-dependent haloperoxidase"/>
    <property type="match status" value="1"/>
</dbReference>
<evidence type="ECO:0000313" key="2">
    <source>
        <dbReference type="EMBL" id="HIS31203.1"/>
    </source>
</evidence>
<protein>
    <submittedName>
        <fullName evidence="2">Phosphatase PAP2 family protein</fullName>
    </submittedName>
</protein>
<feature type="transmembrane region" description="Helical" evidence="1">
    <location>
        <begin position="169"/>
        <end position="186"/>
    </location>
</feature>
<dbReference type="EMBL" id="DVIQ01000032">
    <property type="protein sequence ID" value="HIS31203.1"/>
    <property type="molecule type" value="Genomic_DNA"/>
</dbReference>
<keyword evidence="1" id="KW-1133">Transmembrane helix</keyword>
<keyword evidence="1" id="KW-0812">Transmembrane</keyword>